<keyword evidence="4" id="KW-0472">Membrane</keyword>
<dbReference type="GO" id="GO:0006508">
    <property type="term" value="P:proteolysis"/>
    <property type="evidence" value="ECO:0007669"/>
    <property type="project" value="UniProtKB-KW"/>
</dbReference>
<reference evidence="8" key="1">
    <citation type="submission" date="2020-03" db="EMBL/GenBank/DDBJ databases">
        <title>Phycicoccus flavus sp. nov., a novel endophytic actinobacterium isolated from branch of Kandelia candel.</title>
        <authorList>
            <person name="Tuo L."/>
        </authorList>
    </citation>
    <scope>NUCLEOTIDE SEQUENCE</scope>
    <source>
        <strain evidence="8">CMS6Z-2</strain>
    </source>
</reference>
<dbReference type="InterPro" id="IPR013783">
    <property type="entry name" value="Ig-like_fold"/>
</dbReference>
<feature type="domain" description="P/Homo B" evidence="7">
    <location>
        <begin position="303"/>
        <end position="483"/>
    </location>
</feature>
<dbReference type="Pfam" id="PF16640">
    <property type="entry name" value="Big_3_5"/>
    <property type="match status" value="3"/>
</dbReference>
<organism evidence="8 9">
    <name type="scientific">Phycicoccus flavus</name>
    <dbReference type="NCBI Taxonomy" id="2502783"/>
    <lineage>
        <taxon>Bacteria</taxon>
        <taxon>Bacillati</taxon>
        <taxon>Actinomycetota</taxon>
        <taxon>Actinomycetes</taxon>
        <taxon>Micrococcales</taxon>
        <taxon>Intrasporangiaceae</taxon>
        <taxon>Phycicoccus</taxon>
    </lineage>
</organism>
<evidence type="ECO:0000256" key="1">
    <source>
        <dbReference type="ARBA" id="ARBA00022670"/>
    </source>
</evidence>
<evidence type="ECO:0000313" key="8">
    <source>
        <dbReference type="EMBL" id="NHA67138.1"/>
    </source>
</evidence>
<feature type="domain" description="PKD" evidence="6">
    <location>
        <begin position="800"/>
        <end position="856"/>
    </location>
</feature>
<gene>
    <name evidence="8" type="ORF">EPD83_003575</name>
</gene>
<feature type="domain" description="P/Homo B" evidence="7">
    <location>
        <begin position="31"/>
        <end position="214"/>
    </location>
</feature>
<feature type="transmembrane region" description="Helical" evidence="4">
    <location>
        <begin position="971"/>
        <end position="992"/>
    </location>
</feature>
<evidence type="ECO:0000313" key="9">
    <source>
        <dbReference type="Proteomes" id="UP000287866"/>
    </source>
</evidence>
<keyword evidence="4" id="KW-1133">Transmembrane helix</keyword>
<dbReference type="AlphaFoldDB" id="A0A8T6QYY7"/>
<keyword evidence="5" id="KW-0732">Signal</keyword>
<evidence type="ECO:0000256" key="2">
    <source>
        <dbReference type="ARBA" id="ARBA00022801"/>
    </source>
</evidence>
<dbReference type="InterPro" id="IPR002884">
    <property type="entry name" value="P_dom"/>
</dbReference>
<dbReference type="InterPro" id="IPR000601">
    <property type="entry name" value="PKD_dom"/>
</dbReference>
<dbReference type="PROSITE" id="PS51829">
    <property type="entry name" value="P_HOMO_B"/>
    <property type="match status" value="2"/>
</dbReference>
<evidence type="ECO:0000256" key="3">
    <source>
        <dbReference type="SAM" id="MobiDB-lite"/>
    </source>
</evidence>
<dbReference type="GO" id="GO:0005975">
    <property type="term" value="P:carbohydrate metabolic process"/>
    <property type="evidence" value="ECO:0007669"/>
    <property type="project" value="UniProtKB-ARBA"/>
</dbReference>
<dbReference type="InterPro" id="IPR035986">
    <property type="entry name" value="PKD_dom_sf"/>
</dbReference>
<evidence type="ECO:0000259" key="6">
    <source>
        <dbReference type="PROSITE" id="PS50093"/>
    </source>
</evidence>
<proteinExistence type="predicted"/>
<evidence type="ECO:0000256" key="5">
    <source>
        <dbReference type="SAM" id="SignalP"/>
    </source>
</evidence>
<sequence>MRSSTPRVRSTPVALLAAASLAFGWLVALGTPAMADGPTTFSNTTTIAVPATGSANQRGPASPYPSTIDVSGMAGAVTDVTLTLPSVTHGGLADVDMLLVAPTGQNLVVLSDVGSNGLRIAAADSLTFSDAGVAFPAGVNIVSGTYLPTNDGAGSTDSWPAPAPTASSASTFAAAFTGIAPNGTWSLYVVDDSSGDVGQLTGGWSLAVTTESAAATTVTTVASSDPESATGQSVTFTASVSSDGAPVTTGSVQFAVDGVNLGGPVSLTGGGTASLATAGLAEGTHEIRATYSGATGFLGSTGTTTQRVDTTTTVTDTTFCNPGGLTIPNAGAARPFPSRVLVSGLSGTVTKVTARLQGLTHTSTGDLDVLLAAPTTSRNVMLLSDVGVNSVSSVNLTFDDAAAGPVPSPVVTGTYRPTDLGLAADAMPAPAPVKSGATTLATFDGIDPNGYWTLWVDDDAAGDSGSVGSWCITVTAQAATSTALTSSVNPSDVGESVTFTATVTSGGSPVTTGAVELTDGATVLGSSPVDASGVATLTTSALAAGSHPVTARYLGTADLATSSDSLTQVVEKIATTTTVSTSPTPPSAPGTPIVLTADVTAATGTVDAGTVEFLIGGASVGTAAVSGGTATLDIGTRPVGSYTVTAEYSGTATLAASTSGEVVHVVGLVADAGGPYTVAEGGSLTLDGTGSTSGQTYSWDVNGDGVFGDATGASPTLTWAELEALGIDDGPATHDVTVRVSGGGGFLDSLRTTLTVTNVAPTATVGGDTSGTVGEVVTLTLGATDASAPDEAAGFDHTVDWGDGSAPGTVSGAGTVTATHTYAAAGTYTVTVTATDRDGGESAPVTVDLVVAAAATPTPTVTSTPTETATSTPTPTETATSTPTETATSTPTPTETATSTPTPTETATSTPTPTETATSSPTSSESPTGSASPTATTAPTSRSASPTATTAPTSTSGGGGGGGGGLAQTGAAIGAAAVFGAGVLGLGVLLIVGSHQRSRRRTH</sequence>
<keyword evidence="1" id="KW-0645">Protease</keyword>
<dbReference type="RefSeq" id="WP_165566210.1">
    <property type="nucleotide sequence ID" value="NZ_SAYU02000007.1"/>
</dbReference>
<dbReference type="Pfam" id="PF18911">
    <property type="entry name" value="PKD_4"/>
    <property type="match status" value="1"/>
</dbReference>
<dbReference type="Proteomes" id="UP000287866">
    <property type="component" value="Unassembled WGS sequence"/>
</dbReference>
<comment type="caution">
    <text evidence="8">The sequence shown here is derived from an EMBL/GenBank/DDBJ whole genome shotgun (WGS) entry which is preliminary data.</text>
</comment>
<evidence type="ECO:0000256" key="4">
    <source>
        <dbReference type="SAM" id="Phobius"/>
    </source>
</evidence>
<feature type="compositionally biased region" description="Low complexity" evidence="3">
    <location>
        <begin position="856"/>
        <end position="955"/>
    </location>
</feature>
<keyword evidence="9" id="KW-1185">Reference proteome</keyword>
<name>A0A8T6QYY7_9MICO</name>
<dbReference type="InterPro" id="IPR022409">
    <property type="entry name" value="PKD/Chitinase_dom"/>
</dbReference>
<feature type="signal peptide" evidence="5">
    <location>
        <begin position="1"/>
        <end position="35"/>
    </location>
</feature>
<evidence type="ECO:0000259" key="7">
    <source>
        <dbReference type="PROSITE" id="PS51829"/>
    </source>
</evidence>
<dbReference type="SUPFAM" id="SSF49299">
    <property type="entry name" value="PKD domain"/>
    <property type="match status" value="1"/>
</dbReference>
<feature type="region of interest" description="Disordered" evidence="3">
    <location>
        <begin position="856"/>
        <end position="963"/>
    </location>
</feature>
<dbReference type="Gene3D" id="2.60.120.260">
    <property type="entry name" value="Galactose-binding domain-like"/>
    <property type="match status" value="2"/>
</dbReference>
<dbReference type="GO" id="GO:0004252">
    <property type="term" value="F:serine-type endopeptidase activity"/>
    <property type="evidence" value="ECO:0007669"/>
    <property type="project" value="InterPro"/>
</dbReference>
<feature type="chain" id="PRO_5035724288" evidence="5">
    <location>
        <begin position="36"/>
        <end position="1003"/>
    </location>
</feature>
<dbReference type="EMBL" id="SAYU02000007">
    <property type="protein sequence ID" value="NHA67138.1"/>
    <property type="molecule type" value="Genomic_DNA"/>
</dbReference>
<dbReference type="Gene3D" id="2.60.40.10">
    <property type="entry name" value="Immunoglobulins"/>
    <property type="match status" value="5"/>
</dbReference>
<dbReference type="PROSITE" id="PS50093">
    <property type="entry name" value="PKD"/>
    <property type="match status" value="1"/>
</dbReference>
<protein>
    <submittedName>
        <fullName evidence="8">PKD domain-containing protein</fullName>
    </submittedName>
</protein>
<dbReference type="CDD" id="cd00146">
    <property type="entry name" value="PKD"/>
    <property type="match status" value="1"/>
</dbReference>
<keyword evidence="2" id="KW-0378">Hydrolase</keyword>
<accession>A0A8T6QYY7</accession>
<dbReference type="InterPro" id="IPR032109">
    <property type="entry name" value="Big_3_5"/>
</dbReference>
<dbReference type="SMART" id="SM00089">
    <property type="entry name" value="PKD"/>
    <property type="match status" value="2"/>
</dbReference>
<keyword evidence="4" id="KW-0812">Transmembrane</keyword>